<organism evidence="2 3">
    <name type="scientific">Obesumbacterium proteus ATCC 12841</name>
    <dbReference type="NCBI Taxonomy" id="1354268"/>
    <lineage>
        <taxon>Bacteria</taxon>
        <taxon>Pseudomonadati</taxon>
        <taxon>Pseudomonadota</taxon>
        <taxon>Gammaproteobacteria</taxon>
        <taxon>Enterobacterales</taxon>
        <taxon>Hafniaceae</taxon>
        <taxon>Obesumbacterium</taxon>
    </lineage>
</organism>
<dbReference type="EMBL" id="LXEX01000024">
    <property type="protein sequence ID" value="OAT59776.1"/>
    <property type="molecule type" value="Genomic_DNA"/>
</dbReference>
<evidence type="ECO:0000313" key="2">
    <source>
        <dbReference type="EMBL" id="OAT59776.1"/>
    </source>
</evidence>
<protein>
    <submittedName>
        <fullName evidence="2">Uncharacterized protein</fullName>
    </submittedName>
</protein>
<accession>A0AA91EFC7</accession>
<dbReference type="Proteomes" id="UP000078431">
    <property type="component" value="Unassembled WGS sequence"/>
</dbReference>
<comment type="caution">
    <text evidence="2">The sequence shown here is derived from an EMBL/GenBank/DDBJ whole genome shotgun (WGS) entry which is preliminary data.</text>
</comment>
<gene>
    <name evidence="2" type="ORF">M993_01486</name>
</gene>
<proteinExistence type="predicted"/>
<keyword evidence="1" id="KW-1133">Transmembrane helix</keyword>
<dbReference type="RefSeq" id="WP_061554995.1">
    <property type="nucleotide sequence ID" value="NZ_LXEX01000024.1"/>
</dbReference>
<sequence>MNSGCFDEFIWATDEKKKSSGKKAKRAKLENQDGSSMFVAEFVTIKYEEEQMSNQSPHLKVPLTFKSALWLSLGVITIVIASAWTAFTYLDSKIESSRINTEAKIEALGADTRAHFESSRLEAKTDNSAINAQLQAISNSMAELNGRLSKDSK</sequence>
<keyword evidence="1" id="KW-0812">Transmembrane</keyword>
<keyword evidence="1" id="KW-0472">Membrane</keyword>
<name>A0AA91EFC7_9GAMM</name>
<evidence type="ECO:0000313" key="3">
    <source>
        <dbReference type="Proteomes" id="UP000078431"/>
    </source>
</evidence>
<feature type="transmembrane region" description="Helical" evidence="1">
    <location>
        <begin position="68"/>
        <end position="90"/>
    </location>
</feature>
<keyword evidence="3" id="KW-1185">Reference proteome</keyword>
<dbReference type="AlphaFoldDB" id="A0AA91EFC7"/>
<reference evidence="2 3" key="1">
    <citation type="submission" date="2016-04" db="EMBL/GenBank/DDBJ databases">
        <title>ATOL: Assembling a taxonomically balanced genome-scale reconstruction of the evolutionary history of the Enterobacteriaceae.</title>
        <authorList>
            <person name="Plunkett G.III."/>
            <person name="Neeno-Eckwall E.C."/>
            <person name="Glasner J.D."/>
            <person name="Perna N.T."/>
        </authorList>
    </citation>
    <scope>NUCLEOTIDE SEQUENCE [LARGE SCALE GENOMIC DNA]</scope>
    <source>
        <strain evidence="2 3">ATCC 12841</strain>
    </source>
</reference>
<evidence type="ECO:0000256" key="1">
    <source>
        <dbReference type="SAM" id="Phobius"/>
    </source>
</evidence>